<evidence type="ECO:0000256" key="1">
    <source>
        <dbReference type="SAM" id="MobiDB-lite"/>
    </source>
</evidence>
<keyword evidence="3" id="KW-1185">Reference proteome</keyword>
<proteinExistence type="predicted"/>
<feature type="compositionally biased region" description="Low complexity" evidence="1">
    <location>
        <begin position="65"/>
        <end position="77"/>
    </location>
</feature>
<reference evidence="3" key="1">
    <citation type="journal article" date="2019" name="Int. J. Syst. Evol. Microbiol.">
        <title>The Global Catalogue of Microorganisms (GCM) 10K type strain sequencing project: providing services to taxonomists for standard genome sequencing and annotation.</title>
        <authorList>
            <consortium name="The Broad Institute Genomics Platform"/>
            <consortium name="The Broad Institute Genome Sequencing Center for Infectious Disease"/>
            <person name="Wu L."/>
            <person name="Ma J."/>
        </authorList>
    </citation>
    <scope>NUCLEOTIDE SEQUENCE [LARGE SCALE GENOMIC DNA]</scope>
    <source>
        <strain evidence="3">KCTC 3950</strain>
    </source>
</reference>
<feature type="compositionally biased region" description="Basic residues" evidence="1">
    <location>
        <begin position="145"/>
        <end position="156"/>
    </location>
</feature>
<accession>A0ABW5PJC4</accession>
<gene>
    <name evidence="2" type="ORF">ACFSUF_22305</name>
</gene>
<feature type="region of interest" description="Disordered" evidence="1">
    <location>
        <begin position="136"/>
        <end position="156"/>
    </location>
</feature>
<evidence type="ECO:0000313" key="2">
    <source>
        <dbReference type="EMBL" id="MFD2615156.1"/>
    </source>
</evidence>
<dbReference type="RefSeq" id="WP_377606788.1">
    <property type="nucleotide sequence ID" value="NZ_JBHUME010000016.1"/>
</dbReference>
<comment type="caution">
    <text evidence="2">The sequence shown here is derived from an EMBL/GenBank/DDBJ whole genome shotgun (WGS) entry which is preliminary data.</text>
</comment>
<dbReference type="EMBL" id="JBHUME010000016">
    <property type="protein sequence ID" value="MFD2615156.1"/>
    <property type="molecule type" value="Genomic_DNA"/>
</dbReference>
<organism evidence="2 3">
    <name type="scientific">Paenibacillus gansuensis</name>
    <dbReference type="NCBI Taxonomy" id="306542"/>
    <lineage>
        <taxon>Bacteria</taxon>
        <taxon>Bacillati</taxon>
        <taxon>Bacillota</taxon>
        <taxon>Bacilli</taxon>
        <taxon>Bacillales</taxon>
        <taxon>Paenibacillaceae</taxon>
        <taxon>Paenibacillus</taxon>
    </lineage>
</organism>
<feature type="region of interest" description="Disordered" evidence="1">
    <location>
        <begin position="62"/>
        <end position="89"/>
    </location>
</feature>
<feature type="region of interest" description="Disordered" evidence="1">
    <location>
        <begin position="1"/>
        <end position="32"/>
    </location>
</feature>
<sequence>MKKSKRTTARRKAGKRAVVRASGRPPIQWPDFLGPAPPMLGAVQEGTFLPPAWSSFFTMTPQSLAQAQTPKPAAPASTAPPPIPSIPQAQAQGDFNALWKQMGGLDGMIKNLEKMQKIYKMSQTFSPVLKLFTKSAQPGSAMAEHRRRGPVPKKWP</sequence>
<feature type="compositionally biased region" description="Basic residues" evidence="1">
    <location>
        <begin position="1"/>
        <end position="18"/>
    </location>
</feature>
<protein>
    <submittedName>
        <fullName evidence="2">Uncharacterized protein</fullName>
    </submittedName>
</protein>
<dbReference type="Proteomes" id="UP001597541">
    <property type="component" value="Unassembled WGS sequence"/>
</dbReference>
<evidence type="ECO:0000313" key="3">
    <source>
        <dbReference type="Proteomes" id="UP001597541"/>
    </source>
</evidence>
<name>A0ABW5PJC4_9BACL</name>